<evidence type="ECO:0000313" key="2">
    <source>
        <dbReference type="Proteomes" id="UP000886523"/>
    </source>
</evidence>
<accession>A0A9P6AL84</accession>
<gene>
    <name evidence="1" type="ORF">BS47DRAFT_1421694</name>
</gene>
<keyword evidence="2" id="KW-1185">Reference proteome</keyword>
<proteinExistence type="predicted"/>
<organism evidence="1 2">
    <name type="scientific">Hydnum rufescens UP504</name>
    <dbReference type="NCBI Taxonomy" id="1448309"/>
    <lineage>
        <taxon>Eukaryota</taxon>
        <taxon>Fungi</taxon>
        <taxon>Dikarya</taxon>
        <taxon>Basidiomycota</taxon>
        <taxon>Agaricomycotina</taxon>
        <taxon>Agaricomycetes</taxon>
        <taxon>Cantharellales</taxon>
        <taxon>Hydnaceae</taxon>
        <taxon>Hydnum</taxon>
    </lineage>
</organism>
<dbReference type="AlphaFoldDB" id="A0A9P6AL84"/>
<protein>
    <submittedName>
        <fullName evidence="1">Uncharacterized protein</fullName>
    </submittedName>
</protein>
<sequence>MGPRVFPPPSLPHTRGKEVSRRSEWGMWVLLPEPDGASLVKTQQRLERPWDGSPLIAFVDNLLLFGFEIARASSYRLQYALRMGNEEEGFTGTTCLNRQFSKHPTKVGNTVSRVSKSASRDTTYLTVGASKGGGGGVTLALGSKRPEINEKALIPDSLGFTLVDSAMNMQET</sequence>
<dbReference type="EMBL" id="MU129081">
    <property type="protein sequence ID" value="KAF9507419.1"/>
    <property type="molecule type" value="Genomic_DNA"/>
</dbReference>
<evidence type="ECO:0000313" key="1">
    <source>
        <dbReference type="EMBL" id="KAF9507419.1"/>
    </source>
</evidence>
<dbReference type="Proteomes" id="UP000886523">
    <property type="component" value="Unassembled WGS sequence"/>
</dbReference>
<reference evidence="1" key="1">
    <citation type="journal article" date="2020" name="Nat. Commun.">
        <title>Large-scale genome sequencing of mycorrhizal fungi provides insights into the early evolution of symbiotic traits.</title>
        <authorList>
            <person name="Miyauchi S."/>
            <person name="Kiss E."/>
            <person name="Kuo A."/>
            <person name="Drula E."/>
            <person name="Kohler A."/>
            <person name="Sanchez-Garcia M."/>
            <person name="Morin E."/>
            <person name="Andreopoulos B."/>
            <person name="Barry K.W."/>
            <person name="Bonito G."/>
            <person name="Buee M."/>
            <person name="Carver A."/>
            <person name="Chen C."/>
            <person name="Cichocki N."/>
            <person name="Clum A."/>
            <person name="Culley D."/>
            <person name="Crous P.W."/>
            <person name="Fauchery L."/>
            <person name="Girlanda M."/>
            <person name="Hayes R.D."/>
            <person name="Keri Z."/>
            <person name="LaButti K."/>
            <person name="Lipzen A."/>
            <person name="Lombard V."/>
            <person name="Magnuson J."/>
            <person name="Maillard F."/>
            <person name="Murat C."/>
            <person name="Nolan M."/>
            <person name="Ohm R.A."/>
            <person name="Pangilinan J."/>
            <person name="Pereira M.F."/>
            <person name="Perotto S."/>
            <person name="Peter M."/>
            <person name="Pfister S."/>
            <person name="Riley R."/>
            <person name="Sitrit Y."/>
            <person name="Stielow J.B."/>
            <person name="Szollosi G."/>
            <person name="Zifcakova L."/>
            <person name="Stursova M."/>
            <person name="Spatafora J.W."/>
            <person name="Tedersoo L."/>
            <person name="Vaario L.M."/>
            <person name="Yamada A."/>
            <person name="Yan M."/>
            <person name="Wang P."/>
            <person name="Xu J."/>
            <person name="Bruns T."/>
            <person name="Baldrian P."/>
            <person name="Vilgalys R."/>
            <person name="Dunand C."/>
            <person name="Henrissat B."/>
            <person name="Grigoriev I.V."/>
            <person name="Hibbett D."/>
            <person name="Nagy L.G."/>
            <person name="Martin F.M."/>
        </authorList>
    </citation>
    <scope>NUCLEOTIDE SEQUENCE</scope>
    <source>
        <strain evidence="1">UP504</strain>
    </source>
</reference>
<comment type="caution">
    <text evidence="1">The sequence shown here is derived from an EMBL/GenBank/DDBJ whole genome shotgun (WGS) entry which is preliminary data.</text>
</comment>
<name>A0A9P6AL84_9AGAM</name>